<dbReference type="GO" id="GO:0005737">
    <property type="term" value="C:cytoplasm"/>
    <property type="evidence" value="ECO:0007669"/>
    <property type="project" value="UniProtKB-SubCell"/>
</dbReference>
<dbReference type="Gene3D" id="3.10.50.40">
    <property type="match status" value="1"/>
</dbReference>
<evidence type="ECO:0000256" key="5">
    <source>
        <dbReference type="ARBA" id="ARBA00023110"/>
    </source>
</evidence>
<dbReference type="GO" id="GO:0003755">
    <property type="term" value="F:peptidyl-prolyl cis-trans isomerase activity"/>
    <property type="evidence" value="ECO:0007669"/>
    <property type="project" value="UniProtKB-UniRule"/>
</dbReference>
<comment type="function">
    <text evidence="8">Also involved in hydrogenase metallocenter assembly, probably by participating in the nickel insertion step. This function in hydrogenase biosynthesis requires chaperone activity and the presence of the metal-binding domain, but not PPIase activity.</text>
</comment>
<evidence type="ECO:0000256" key="3">
    <source>
        <dbReference type="ARBA" id="ARBA00006577"/>
    </source>
</evidence>
<dbReference type="PANTHER" id="PTHR47861:SF3">
    <property type="entry name" value="FKBP-TYPE PEPTIDYL-PROLYL CIS-TRANS ISOMERASE SLYD"/>
    <property type="match status" value="1"/>
</dbReference>
<dbReference type="InterPro" id="IPR001179">
    <property type="entry name" value="PPIase_FKBP_dom"/>
</dbReference>
<dbReference type="OrthoDB" id="9808891at2"/>
<evidence type="ECO:0000256" key="7">
    <source>
        <dbReference type="ARBA" id="ARBA00023235"/>
    </source>
</evidence>
<dbReference type="InterPro" id="IPR046357">
    <property type="entry name" value="PPIase_dom_sf"/>
</dbReference>
<proteinExistence type="inferred from homology"/>
<dbReference type="SUPFAM" id="SSF54534">
    <property type="entry name" value="FKBP-like"/>
    <property type="match status" value="1"/>
</dbReference>
<evidence type="ECO:0000256" key="8">
    <source>
        <dbReference type="ARBA" id="ARBA00037071"/>
    </source>
</evidence>
<evidence type="ECO:0000313" key="13">
    <source>
        <dbReference type="Proteomes" id="UP000185924"/>
    </source>
</evidence>
<dbReference type="AlphaFoldDB" id="A0A1N6X2X1"/>
<keyword evidence="5 9" id="KW-0697">Rotamase</keyword>
<comment type="subcellular location">
    <subcellularLocation>
        <location evidence="2">Cytoplasm</location>
    </subcellularLocation>
</comment>
<keyword evidence="6" id="KW-0143">Chaperone</keyword>
<dbReference type="STRING" id="1077936.SAMN05421545_1892"/>
<keyword evidence="13" id="KW-1185">Reference proteome</keyword>
<evidence type="ECO:0000256" key="6">
    <source>
        <dbReference type="ARBA" id="ARBA00023186"/>
    </source>
</evidence>
<dbReference type="RefSeq" id="WP_076421885.1">
    <property type="nucleotide sequence ID" value="NZ_FTNM01000002.1"/>
</dbReference>
<dbReference type="EMBL" id="FTNM01000002">
    <property type="protein sequence ID" value="SIQ96610.1"/>
    <property type="molecule type" value="Genomic_DNA"/>
</dbReference>
<sequence>MKIEKNRVVTLSYELRIQNENGEQTLVETANTENPMVFIYGMSGLPDQFEENLDGKSAGDDFDFKLDSNAGYGEFDQNAVVELPMSVFEVEGGIPENMLEVGNFIPMADSEGNQLQGRVAELKDNVVVMDFNHPLAGKELFFKGKVEKVREATSEELDHGHVHGEGGVHHH</sequence>
<dbReference type="PROSITE" id="PS50059">
    <property type="entry name" value="FKBP_PPIASE"/>
    <property type="match status" value="1"/>
</dbReference>
<dbReference type="EC" id="5.2.1.8" evidence="10"/>
<evidence type="ECO:0000313" key="12">
    <source>
        <dbReference type="EMBL" id="SIQ96610.1"/>
    </source>
</evidence>
<evidence type="ECO:0000259" key="11">
    <source>
        <dbReference type="PROSITE" id="PS50059"/>
    </source>
</evidence>
<keyword evidence="4" id="KW-0963">Cytoplasm</keyword>
<comment type="catalytic activity">
    <reaction evidence="1 9 10">
        <text>[protein]-peptidylproline (omega=180) = [protein]-peptidylproline (omega=0)</text>
        <dbReference type="Rhea" id="RHEA:16237"/>
        <dbReference type="Rhea" id="RHEA-COMP:10747"/>
        <dbReference type="Rhea" id="RHEA-COMP:10748"/>
        <dbReference type="ChEBI" id="CHEBI:83833"/>
        <dbReference type="ChEBI" id="CHEBI:83834"/>
        <dbReference type="EC" id="5.2.1.8"/>
    </reaction>
</comment>
<evidence type="ECO:0000256" key="10">
    <source>
        <dbReference type="RuleBase" id="RU003915"/>
    </source>
</evidence>
<accession>A0A1N6X2X1</accession>
<dbReference type="Proteomes" id="UP000185924">
    <property type="component" value="Unassembled WGS sequence"/>
</dbReference>
<protein>
    <recommendedName>
        <fullName evidence="10">Peptidyl-prolyl cis-trans isomerase</fullName>
        <ecNumber evidence="10">5.2.1.8</ecNumber>
    </recommendedName>
</protein>
<evidence type="ECO:0000256" key="4">
    <source>
        <dbReference type="ARBA" id="ARBA00022490"/>
    </source>
</evidence>
<gene>
    <name evidence="12" type="ORF">SAMN05421545_1892</name>
</gene>
<comment type="similarity">
    <text evidence="3 10">Belongs to the FKBP-type PPIase family.</text>
</comment>
<dbReference type="PANTHER" id="PTHR47861">
    <property type="entry name" value="FKBP-TYPE PEPTIDYL-PROLYL CIS-TRANS ISOMERASE SLYD"/>
    <property type="match status" value="1"/>
</dbReference>
<dbReference type="Pfam" id="PF00254">
    <property type="entry name" value="FKBP_C"/>
    <property type="match status" value="1"/>
</dbReference>
<evidence type="ECO:0000256" key="9">
    <source>
        <dbReference type="PROSITE-ProRule" id="PRU00277"/>
    </source>
</evidence>
<organism evidence="12 13">
    <name type="scientific">Pontibacter lucknowensis</name>
    <dbReference type="NCBI Taxonomy" id="1077936"/>
    <lineage>
        <taxon>Bacteria</taxon>
        <taxon>Pseudomonadati</taxon>
        <taxon>Bacteroidota</taxon>
        <taxon>Cytophagia</taxon>
        <taxon>Cytophagales</taxon>
        <taxon>Hymenobacteraceae</taxon>
        <taxon>Pontibacter</taxon>
    </lineage>
</organism>
<dbReference type="GO" id="GO:0042026">
    <property type="term" value="P:protein refolding"/>
    <property type="evidence" value="ECO:0007669"/>
    <property type="project" value="UniProtKB-ARBA"/>
</dbReference>
<name>A0A1N6X2X1_9BACT</name>
<feature type="domain" description="PPIase FKBP-type" evidence="11">
    <location>
        <begin position="6"/>
        <end position="97"/>
    </location>
</feature>
<evidence type="ECO:0000256" key="1">
    <source>
        <dbReference type="ARBA" id="ARBA00000971"/>
    </source>
</evidence>
<evidence type="ECO:0000256" key="2">
    <source>
        <dbReference type="ARBA" id="ARBA00004496"/>
    </source>
</evidence>
<keyword evidence="7 9" id="KW-0413">Isomerase</keyword>
<reference evidence="13" key="1">
    <citation type="submission" date="2017-01" db="EMBL/GenBank/DDBJ databases">
        <authorList>
            <person name="Varghese N."/>
            <person name="Submissions S."/>
        </authorList>
    </citation>
    <scope>NUCLEOTIDE SEQUENCE [LARGE SCALE GENOMIC DNA]</scope>
    <source>
        <strain evidence="13">DM9</strain>
    </source>
</reference>